<evidence type="ECO:0000313" key="1">
    <source>
        <dbReference type="EMBL" id="MSS43760.1"/>
    </source>
</evidence>
<name>A0A844FIG6_9FIRM</name>
<accession>A0A844FIG6</accession>
<dbReference type="PANTHER" id="PTHR47197">
    <property type="entry name" value="PROTEIN NIRF"/>
    <property type="match status" value="1"/>
</dbReference>
<protein>
    <recommendedName>
        <fullName evidence="3">YncE family protein</fullName>
    </recommendedName>
</protein>
<dbReference type="InterPro" id="IPR011045">
    <property type="entry name" value="N2O_reductase_N"/>
</dbReference>
<comment type="caution">
    <text evidence="1">The sequence shown here is derived from an EMBL/GenBank/DDBJ whole genome shotgun (WGS) entry which is preliminary data.</text>
</comment>
<evidence type="ECO:0008006" key="3">
    <source>
        <dbReference type="Google" id="ProtNLM"/>
    </source>
</evidence>
<dbReference type="EMBL" id="VULR01000011">
    <property type="protein sequence ID" value="MSS43760.1"/>
    <property type="molecule type" value="Genomic_DNA"/>
</dbReference>
<evidence type="ECO:0000313" key="2">
    <source>
        <dbReference type="Proteomes" id="UP000462760"/>
    </source>
</evidence>
<dbReference type="RefSeq" id="WP_154484439.1">
    <property type="nucleotide sequence ID" value="NZ_VULR01000011.1"/>
</dbReference>
<dbReference type="InterPro" id="IPR015943">
    <property type="entry name" value="WD40/YVTN_repeat-like_dom_sf"/>
</dbReference>
<dbReference type="OrthoDB" id="1706639at2"/>
<dbReference type="Proteomes" id="UP000462760">
    <property type="component" value="Unassembled WGS sequence"/>
</dbReference>
<reference evidence="1 2" key="1">
    <citation type="submission" date="2019-08" db="EMBL/GenBank/DDBJ databases">
        <title>In-depth cultivation of the pig gut microbiome towards novel bacterial diversity and tailored functional studies.</title>
        <authorList>
            <person name="Wylensek D."/>
            <person name="Hitch T.C.A."/>
            <person name="Clavel T."/>
        </authorList>
    </citation>
    <scope>NUCLEOTIDE SEQUENCE [LARGE SCALE GENOMIC DNA]</scope>
    <source>
        <strain evidence="1 2">Med78-601-WT-4W-RMD-3</strain>
    </source>
</reference>
<organism evidence="1 2">
    <name type="scientific">Anaerosalibacter bizertensis</name>
    <dbReference type="NCBI Taxonomy" id="932217"/>
    <lineage>
        <taxon>Bacteria</taxon>
        <taxon>Bacillati</taxon>
        <taxon>Bacillota</taxon>
        <taxon>Tissierellia</taxon>
        <taxon>Tissierellales</taxon>
        <taxon>Sporanaerobacteraceae</taxon>
        <taxon>Anaerosalibacter</taxon>
    </lineage>
</organism>
<proteinExistence type="predicted"/>
<sequence length="311" mass="35274">MEWKVVVANTGEGSITIIDFKNDYEIKDISFISLLDKAKGIDICLDNQPIGPWDIALDREKNKIYLANAYNNSISKIDMNKMNIESILAVGKFPSTIKIYDGFIFVLNEDSNSISIVDKKSFNLIGNISVGDKPEDMEIYNFSKKIFIANGNGHSVDIIDLENNKKEKLILSNNPIRLCLEKEYMYILSHSNESFSEHSNISIVRLDNLSIVKSLDIEGVCNNMLKLREKDILFLTSLQDGHLYKVDLKANKIIKKIYLEGMPNKIFWDGNKSLLITNTSKDILTIFNIFNNKVIKNIKVGSEPNGLIIIK</sequence>
<dbReference type="AlphaFoldDB" id="A0A844FIG6"/>
<dbReference type="InterPro" id="IPR051200">
    <property type="entry name" value="Host-pathogen_enzymatic-act"/>
</dbReference>
<dbReference type="SUPFAM" id="SSF50974">
    <property type="entry name" value="Nitrous oxide reductase, N-terminal domain"/>
    <property type="match status" value="1"/>
</dbReference>
<gene>
    <name evidence="1" type="ORF">FYJ27_08470</name>
</gene>
<dbReference type="Gene3D" id="2.130.10.10">
    <property type="entry name" value="YVTN repeat-like/Quinoprotein amine dehydrogenase"/>
    <property type="match status" value="2"/>
</dbReference>
<dbReference type="PANTHER" id="PTHR47197:SF3">
    <property type="entry name" value="DIHYDRO-HEME D1 DEHYDROGENASE"/>
    <property type="match status" value="1"/>
</dbReference>